<keyword evidence="3 5" id="KW-0808">Transferase</keyword>
<dbReference type="InterPro" id="IPR022642">
    <property type="entry name" value="CheR_C"/>
</dbReference>
<evidence type="ECO:0000256" key="2">
    <source>
        <dbReference type="ARBA" id="ARBA00022603"/>
    </source>
</evidence>
<comment type="catalytic activity">
    <reaction evidence="1 5">
        <text>L-glutamyl-[protein] + S-adenosyl-L-methionine = [protein]-L-glutamate 5-O-methyl ester + S-adenosyl-L-homocysteine</text>
        <dbReference type="Rhea" id="RHEA:24452"/>
        <dbReference type="Rhea" id="RHEA-COMP:10208"/>
        <dbReference type="Rhea" id="RHEA-COMP:10311"/>
        <dbReference type="ChEBI" id="CHEBI:29973"/>
        <dbReference type="ChEBI" id="CHEBI:57856"/>
        <dbReference type="ChEBI" id="CHEBI:59789"/>
        <dbReference type="ChEBI" id="CHEBI:82795"/>
        <dbReference type="EC" id="2.1.1.80"/>
    </reaction>
</comment>
<keyword evidence="2 5" id="KW-0489">Methyltransferase</keyword>
<evidence type="ECO:0000256" key="3">
    <source>
        <dbReference type="ARBA" id="ARBA00022679"/>
    </source>
</evidence>
<feature type="binding site" evidence="6">
    <location>
        <begin position="238"/>
        <end position="239"/>
    </location>
    <ligand>
        <name>S-adenosyl-L-methionine</name>
        <dbReference type="ChEBI" id="CHEBI:59789"/>
    </ligand>
</feature>
<dbReference type="PRINTS" id="PR00996">
    <property type="entry name" value="CHERMTFRASE"/>
</dbReference>
<dbReference type="AlphaFoldDB" id="A0A3D9Z505"/>
<protein>
    <recommendedName>
        <fullName evidence="5">Chemotaxis protein methyltransferase</fullName>
        <ecNumber evidence="5">2.1.1.80</ecNumber>
    </recommendedName>
</protein>
<evidence type="ECO:0000259" key="7">
    <source>
        <dbReference type="PROSITE" id="PS50123"/>
    </source>
</evidence>
<dbReference type="PANTHER" id="PTHR24422">
    <property type="entry name" value="CHEMOTAXIS PROTEIN METHYLTRANSFERASE"/>
    <property type="match status" value="1"/>
</dbReference>
<dbReference type="Gene3D" id="1.10.155.10">
    <property type="entry name" value="Chemotaxis receptor methyltransferase CheR, N-terminal domain"/>
    <property type="match status" value="1"/>
</dbReference>
<comment type="caution">
    <text evidence="8">The sequence shown here is derived from an EMBL/GenBank/DDBJ whole genome shotgun (WGS) entry which is preliminary data.</text>
</comment>
<feature type="domain" description="CheR-type methyltransferase" evidence="7">
    <location>
        <begin position="16"/>
        <end position="295"/>
    </location>
</feature>
<accession>A0A3D9Z505</accession>
<sequence length="299" mass="32931">MTRTPAFAAGKSQSAAITAEFVMTDADFRQIADMLHADAGIHVPPGKAALVYSRLAKRLRALGLESFRDYCHLVTSQSGASERQQMLAALTTNVTRFFREPHHFEHLRRHVLPPLAESARRGGRVRVWSAACSNGAEPYSIALTILSVLPDAASLDIKILATDIDPNMIAEGDAGIYSDAAMQPVAADLRLRWFTASRGAEGKSWAAGDALRTLVAFRELNLVGQWPMRGKFDAIFCRNVVIYFEDDTQARLWSRFAPQLQPGGRLYIGHSERVSGPAAAVFETEGITTYRLKQKDRGK</sequence>
<dbReference type="InterPro" id="IPR000780">
    <property type="entry name" value="CheR_MeTrfase"/>
</dbReference>
<dbReference type="Gene3D" id="3.40.50.150">
    <property type="entry name" value="Vaccinia Virus protein VP39"/>
    <property type="match status" value="1"/>
</dbReference>
<dbReference type="GO" id="GO:0008983">
    <property type="term" value="F:protein-glutamate O-methyltransferase activity"/>
    <property type="evidence" value="ECO:0007669"/>
    <property type="project" value="UniProtKB-EC"/>
</dbReference>
<dbReference type="RefSeq" id="WP_115835104.1">
    <property type="nucleotide sequence ID" value="NZ_CP025086.1"/>
</dbReference>
<comment type="function">
    <text evidence="5">Methylation of the membrane-bound methyl-accepting chemotaxis proteins (MCP) to form gamma-glutamyl methyl ester residues in MCP.</text>
</comment>
<dbReference type="Pfam" id="PF01739">
    <property type="entry name" value="CheR"/>
    <property type="match status" value="1"/>
</dbReference>
<dbReference type="SUPFAM" id="SSF47757">
    <property type="entry name" value="Chemotaxis receptor methyltransferase CheR, N-terminal domain"/>
    <property type="match status" value="1"/>
</dbReference>
<dbReference type="PROSITE" id="PS50123">
    <property type="entry name" value="CHER"/>
    <property type="match status" value="1"/>
</dbReference>
<evidence type="ECO:0000256" key="4">
    <source>
        <dbReference type="ARBA" id="ARBA00022691"/>
    </source>
</evidence>
<evidence type="ECO:0000256" key="5">
    <source>
        <dbReference type="PIRNR" id="PIRNR000410"/>
    </source>
</evidence>
<dbReference type="PANTHER" id="PTHR24422:SF19">
    <property type="entry name" value="CHEMOTAXIS PROTEIN METHYLTRANSFERASE"/>
    <property type="match status" value="1"/>
</dbReference>
<proteinExistence type="predicted"/>
<name>A0A3D9Z505_9HYPH</name>
<dbReference type="EMBL" id="QUMO01000001">
    <property type="protein sequence ID" value="REF89320.1"/>
    <property type="molecule type" value="Genomic_DNA"/>
</dbReference>
<feature type="binding site" evidence="6">
    <location>
        <position position="137"/>
    </location>
    <ligand>
        <name>S-adenosyl-L-methionine</name>
        <dbReference type="ChEBI" id="CHEBI:59789"/>
    </ligand>
</feature>
<dbReference type="SUPFAM" id="SSF53335">
    <property type="entry name" value="S-adenosyl-L-methionine-dependent methyltransferases"/>
    <property type="match status" value="1"/>
</dbReference>
<feature type="binding site" evidence="6">
    <location>
        <begin position="221"/>
        <end position="222"/>
    </location>
    <ligand>
        <name>S-adenosyl-L-methionine</name>
        <dbReference type="ChEBI" id="CHEBI:59789"/>
    </ligand>
</feature>
<dbReference type="Proteomes" id="UP000256900">
    <property type="component" value="Unassembled WGS sequence"/>
</dbReference>
<organism evidence="8 9">
    <name type="scientific">Methylovirgula ligni</name>
    <dbReference type="NCBI Taxonomy" id="569860"/>
    <lineage>
        <taxon>Bacteria</taxon>
        <taxon>Pseudomonadati</taxon>
        <taxon>Pseudomonadota</taxon>
        <taxon>Alphaproteobacteria</taxon>
        <taxon>Hyphomicrobiales</taxon>
        <taxon>Beijerinckiaceae</taxon>
        <taxon>Methylovirgula</taxon>
    </lineage>
</organism>
<feature type="binding site" evidence="6">
    <location>
        <position position="163"/>
    </location>
    <ligand>
        <name>S-adenosyl-L-methionine</name>
        <dbReference type="ChEBI" id="CHEBI:59789"/>
    </ligand>
</feature>
<evidence type="ECO:0000313" key="8">
    <source>
        <dbReference type="EMBL" id="REF89320.1"/>
    </source>
</evidence>
<dbReference type="InterPro" id="IPR022641">
    <property type="entry name" value="CheR_N"/>
</dbReference>
<reference evidence="8 9" key="1">
    <citation type="submission" date="2018-08" db="EMBL/GenBank/DDBJ databases">
        <title>Genomic Encyclopedia of Type Strains, Phase IV (KMG-IV): sequencing the most valuable type-strain genomes for metagenomic binning, comparative biology and taxonomic classification.</title>
        <authorList>
            <person name="Goeker M."/>
        </authorList>
    </citation>
    <scope>NUCLEOTIDE SEQUENCE [LARGE SCALE GENOMIC DNA]</scope>
    <source>
        <strain evidence="8 9">BW863</strain>
    </source>
</reference>
<dbReference type="InterPro" id="IPR050903">
    <property type="entry name" value="Bact_Chemotaxis_MeTrfase"/>
</dbReference>
<dbReference type="InterPro" id="IPR036804">
    <property type="entry name" value="CheR_N_sf"/>
</dbReference>
<evidence type="ECO:0000256" key="6">
    <source>
        <dbReference type="PIRSR" id="PIRSR000410-1"/>
    </source>
</evidence>
<dbReference type="EC" id="2.1.1.80" evidence="5"/>
<dbReference type="SMART" id="SM00138">
    <property type="entry name" value="MeTrc"/>
    <property type="match status" value="1"/>
</dbReference>
<dbReference type="PIRSF" id="PIRSF000410">
    <property type="entry name" value="CheR"/>
    <property type="match status" value="1"/>
</dbReference>
<evidence type="ECO:0000256" key="1">
    <source>
        <dbReference type="ARBA" id="ARBA00001541"/>
    </source>
</evidence>
<dbReference type="InterPro" id="IPR029063">
    <property type="entry name" value="SAM-dependent_MTases_sf"/>
</dbReference>
<feature type="binding site" evidence="6">
    <location>
        <position position="93"/>
    </location>
    <ligand>
        <name>S-adenosyl-L-methionine</name>
        <dbReference type="ChEBI" id="CHEBI:59789"/>
    </ligand>
</feature>
<dbReference type="OrthoDB" id="9816309at2"/>
<dbReference type="GO" id="GO:0032259">
    <property type="term" value="P:methylation"/>
    <property type="evidence" value="ECO:0007669"/>
    <property type="project" value="UniProtKB-KW"/>
</dbReference>
<feature type="binding site" evidence="6">
    <location>
        <position position="95"/>
    </location>
    <ligand>
        <name>S-adenosyl-L-methionine</name>
        <dbReference type="ChEBI" id="CHEBI:59789"/>
    </ligand>
</feature>
<keyword evidence="9" id="KW-1185">Reference proteome</keyword>
<dbReference type="Pfam" id="PF03705">
    <property type="entry name" value="CheR_N"/>
    <property type="match status" value="1"/>
</dbReference>
<dbReference type="InterPro" id="IPR026024">
    <property type="entry name" value="Chemotaxis_MeTrfase_CheR"/>
</dbReference>
<evidence type="ECO:0000313" key="9">
    <source>
        <dbReference type="Proteomes" id="UP000256900"/>
    </source>
</evidence>
<keyword evidence="4 5" id="KW-0949">S-adenosyl-L-methionine</keyword>
<feature type="binding site" evidence="6">
    <location>
        <position position="99"/>
    </location>
    <ligand>
        <name>S-adenosyl-L-methionine</name>
        <dbReference type="ChEBI" id="CHEBI:59789"/>
    </ligand>
</feature>
<gene>
    <name evidence="8" type="ORF">DES32_0540</name>
</gene>